<dbReference type="RefSeq" id="WP_334548361.1">
    <property type="nucleotide sequence ID" value="NZ_CP108135.1"/>
</dbReference>
<evidence type="ECO:0000313" key="1">
    <source>
        <dbReference type="EMBL" id="WTP69822.1"/>
    </source>
</evidence>
<name>A0ABZ1KBQ6_9ACTN</name>
<accession>A0ABZ1KBQ6</accession>
<keyword evidence="2" id="KW-1185">Reference proteome</keyword>
<proteinExistence type="predicted"/>
<evidence type="ECO:0000313" key="2">
    <source>
        <dbReference type="Proteomes" id="UP001622496"/>
    </source>
</evidence>
<gene>
    <name evidence="1" type="ORF">OG560_32140</name>
</gene>
<dbReference type="Proteomes" id="UP001622496">
    <property type="component" value="Chromosome"/>
</dbReference>
<organism evidence="1 2">
    <name type="scientific">[Kitasatospora] papulosa</name>
    <dbReference type="NCBI Taxonomy" id="1464011"/>
    <lineage>
        <taxon>Bacteria</taxon>
        <taxon>Bacillati</taxon>
        <taxon>Actinomycetota</taxon>
        <taxon>Actinomycetes</taxon>
        <taxon>Kitasatosporales</taxon>
        <taxon>Streptomycetaceae</taxon>
        <taxon>Streptomyces</taxon>
    </lineage>
</organism>
<protein>
    <submittedName>
        <fullName evidence="1">Uncharacterized protein</fullName>
    </submittedName>
</protein>
<reference evidence="1 2" key="1">
    <citation type="submission" date="2022-10" db="EMBL/GenBank/DDBJ databases">
        <title>The complete genomes of actinobacterial strains from the NBC collection.</title>
        <authorList>
            <person name="Joergensen T.S."/>
            <person name="Alvarez Arevalo M."/>
            <person name="Sterndorff E.B."/>
            <person name="Faurdal D."/>
            <person name="Vuksanovic O."/>
            <person name="Mourched A.-S."/>
            <person name="Charusanti P."/>
            <person name="Shaw S."/>
            <person name="Blin K."/>
            <person name="Weber T."/>
        </authorList>
    </citation>
    <scope>NUCLEOTIDE SEQUENCE [LARGE SCALE GENOMIC DNA]</scope>
    <source>
        <strain evidence="1 2">NBC_00185</strain>
    </source>
</reference>
<dbReference type="EMBL" id="CP108135">
    <property type="protein sequence ID" value="WTP69822.1"/>
    <property type="molecule type" value="Genomic_DNA"/>
</dbReference>
<sequence>MDIHASMTEVAGDTPRVGLDRITVGATASVHVTPEPVREDGLLDGGSAGTAVAGGCRVAGDVR</sequence>